<evidence type="ECO:0000313" key="2">
    <source>
        <dbReference type="Proteomes" id="UP000076722"/>
    </source>
</evidence>
<dbReference type="EMBL" id="KV419441">
    <property type="protein sequence ID" value="KZS88026.1"/>
    <property type="molecule type" value="Genomic_DNA"/>
</dbReference>
<dbReference type="OrthoDB" id="2269034at2759"/>
<name>A0A164NTL9_9AGAM</name>
<proteinExistence type="predicted"/>
<keyword evidence="2" id="KW-1185">Reference proteome</keyword>
<dbReference type="AlphaFoldDB" id="A0A164NTL9"/>
<dbReference type="Proteomes" id="UP000076722">
    <property type="component" value="Unassembled WGS sequence"/>
</dbReference>
<sequence length="490" mass="56300">MSFSTIPPEIMHMIIDHYWIDTVETAETGLERFWATLLLLQIIKPFRLAALSHQDLWRKIHLDWPKGFVELYQQHWQSRLDLRSGISVSLDTEQGGEENMQERRAFWEAVLVQEMDRITDLEIRIRTGHNSIAVANAVSNTPAPQLQRFRLEIDENMNNNADIRQLFNGDAPQLHQLHIHTPLPYILTPLQGLRTLEIRLSHHNIKYIFVMLSGLPHLETVALVGAELWKNQVLEAPPPPITLEYCTSFAITNVTASVPCYLFAGLLLPRLEKLVVKETIQYLTASNEIHASILNLLPKLPHLAVAQREWLHLGLHSHRFVLEVQGLRYETDWKGNEELSDRPRFIQFLKRIIKQCASSINLHLHAFIFETSLVDKKKNTQFLAYLIAGDEYGFLVHTFNLNLWTNATSVFVIGDATTLVCLLCKPTKTFLPNLQFIHLLQTGSASTTTCDGPSRTKLEGRRQITFENTRLRGDLTMGLMQRLYLTFPRP</sequence>
<evidence type="ECO:0000313" key="1">
    <source>
        <dbReference type="EMBL" id="KZS88026.1"/>
    </source>
</evidence>
<gene>
    <name evidence="1" type="ORF">SISNIDRAFT_490544</name>
</gene>
<protein>
    <recommendedName>
        <fullName evidence="3">F-box domain-containing protein</fullName>
    </recommendedName>
</protein>
<organism evidence="1 2">
    <name type="scientific">Sistotremastrum niveocremeum HHB9708</name>
    <dbReference type="NCBI Taxonomy" id="1314777"/>
    <lineage>
        <taxon>Eukaryota</taxon>
        <taxon>Fungi</taxon>
        <taxon>Dikarya</taxon>
        <taxon>Basidiomycota</taxon>
        <taxon>Agaricomycotina</taxon>
        <taxon>Agaricomycetes</taxon>
        <taxon>Sistotremastrales</taxon>
        <taxon>Sistotremastraceae</taxon>
        <taxon>Sertulicium</taxon>
        <taxon>Sertulicium niveocremeum</taxon>
    </lineage>
</organism>
<accession>A0A164NTL9</accession>
<reference evidence="1 2" key="1">
    <citation type="journal article" date="2016" name="Mol. Biol. Evol.">
        <title>Comparative Genomics of Early-Diverging Mushroom-Forming Fungi Provides Insights into the Origins of Lignocellulose Decay Capabilities.</title>
        <authorList>
            <person name="Nagy L.G."/>
            <person name="Riley R."/>
            <person name="Tritt A."/>
            <person name="Adam C."/>
            <person name="Daum C."/>
            <person name="Floudas D."/>
            <person name="Sun H."/>
            <person name="Yadav J.S."/>
            <person name="Pangilinan J."/>
            <person name="Larsson K.H."/>
            <person name="Matsuura K."/>
            <person name="Barry K."/>
            <person name="Labutti K."/>
            <person name="Kuo R."/>
            <person name="Ohm R.A."/>
            <person name="Bhattacharya S.S."/>
            <person name="Shirouzu T."/>
            <person name="Yoshinaga Y."/>
            <person name="Martin F.M."/>
            <person name="Grigoriev I.V."/>
            <person name="Hibbett D.S."/>
        </authorList>
    </citation>
    <scope>NUCLEOTIDE SEQUENCE [LARGE SCALE GENOMIC DNA]</scope>
    <source>
        <strain evidence="1 2">HHB9708</strain>
    </source>
</reference>
<evidence type="ECO:0008006" key="3">
    <source>
        <dbReference type="Google" id="ProtNLM"/>
    </source>
</evidence>